<dbReference type="GeneID" id="106812972"/>
<dbReference type="PRINTS" id="PR00926">
    <property type="entry name" value="MITOCARRIER"/>
</dbReference>
<dbReference type="Pfam" id="PF00153">
    <property type="entry name" value="Mito_carr"/>
    <property type="match status" value="4"/>
</dbReference>
<keyword evidence="8" id="KW-0496">Mitochondrion</keyword>
<accession>A0ABM1EJX1</accession>
<sequence length="348" mass="38527">MVLDDKFVHLIAGGAGGTAGAIVTCPLEVVKTRLQSSVASFNVRRSIVVQATPASATPPPYAGVNFCACGVSASANPLQAKSGLGIIGCLRSIIENEGPWALFKGLGPNLVGVAPSRAIYFAAYSNTKSFLNGVIRPDTPIVHMGSASMAGFVSCSVTNPIWFVKTRLQLDQSKAGQQRLTVWQCLRDIVREGGFRAFYKGITASYYGIAETVVHFVIYEYVKRKLRERRGGCSCDTKTTRDFLEFMLAGAVSKTCASMLAYPHEVARTRLRQPGNKYVRFWQTLFLVLRQEGWRAWYRGLGTQMVRQIPNTAIMMSTYEAVVYLLTKDRYYDDVDDDEEYEETSVEK</sequence>
<keyword evidence="9 10" id="KW-0472">Membrane</keyword>
<evidence type="ECO:0000256" key="3">
    <source>
        <dbReference type="ARBA" id="ARBA00022448"/>
    </source>
</evidence>
<feature type="repeat" description="Solcar" evidence="10">
    <location>
        <begin position="241"/>
        <end position="325"/>
    </location>
</feature>
<evidence type="ECO:0000256" key="1">
    <source>
        <dbReference type="ARBA" id="ARBA00004448"/>
    </source>
</evidence>
<dbReference type="SUPFAM" id="SSF103506">
    <property type="entry name" value="Mitochondrial carrier"/>
    <property type="match status" value="1"/>
</dbReference>
<evidence type="ECO:0000256" key="4">
    <source>
        <dbReference type="ARBA" id="ARBA00022692"/>
    </source>
</evidence>
<dbReference type="PANTHER" id="PTHR45829:SF4">
    <property type="entry name" value="MITOCHONDRIAL CARRIER PROTEIN RIM2"/>
    <property type="match status" value="1"/>
</dbReference>
<evidence type="ECO:0000313" key="12">
    <source>
        <dbReference type="Proteomes" id="UP000695022"/>
    </source>
</evidence>
<evidence type="ECO:0000256" key="6">
    <source>
        <dbReference type="ARBA" id="ARBA00022792"/>
    </source>
</evidence>
<keyword evidence="5" id="KW-0677">Repeat</keyword>
<reference evidence="13" key="1">
    <citation type="submission" date="2025-08" db="UniProtKB">
        <authorList>
            <consortium name="RefSeq"/>
        </authorList>
    </citation>
    <scope>IDENTIFICATION</scope>
</reference>
<keyword evidence="7" id="KW-1133">Transmembrane helix</keyword>
<gene>
    <name evidence="13" type="primary">LOC106812972</name>
</gene>
<evidence type="ECO:0000256" key="5">
    <source>
        <dbReference type="ARBA" id="ARBA00022737"/>
    </source>
</evidence>
<organism evidence="12 13">
    <name type="scientific">Priapulus caudatus</name>
    <name type="common">Priapulid worm</name>
    <dbReference type="NCBI Taxonomy" id="37621"/>
    <lineage>
        <taxon>Eukaryota</taxon>
        <taxon>Metazoa</taxon>
        <taxon>Ecdysozoa</taxon>
        <taxon>Scalidophora</taxon>
        <taxon>Priapulida</taxon>
        <taxon>Priapulimorpha</taxon>
        <taxon>Priapulimorphida</taxon>
        <taxon>Priapulidae</taxon>
        <taxon>Priapulus</taxon>
    </lineage>
</organism>
<evidence type="ECO:0000256" key="11">
    <source>
        <dbReference type="RuleBase" id="RU000488"/>
    </source>
</evidence>
<keyword evidence="12" id="KW-1185">Reference proteome</keyword>
<feature type="repeat" description="Solcar" evidence="10">
    <location>
        <begin position="4"/>
        <end position="130"/>
    </location>
</feature>
<evidence type="ECO:0000256" key="8">
    <source>
        <dbReference type="ARBA" id="ARBA00023128"/>
    </source>
</evidence>
<dbReference type="InterPro" id="IPR049562">
    <property type="entry name" value="SLC25A33/36-like"/>
</dbReference>
<dbReference type="PROSITE" id="PS50920">
    <property type="entry name" value="SOLCAR"/>
    <property type="match status" value="3"/>
</dbReference>
<dbReference type="InterPro" id="IPR018108">
    <property type="entry name" value="MCP_transmembrane"/>
</dbReference>
<evidence type="ECO:0000256" key="7">
    <source>
        <dbReference type="ARBA" id="ARBA00022989"/>
    </source>
</evidence>
<comment type="similarity">
    <text evidence="2 11">Belongs to the mitochondrial carrier (TC 2.A.29) family.</text>
</comment>
<evidence type="ECO:0000313" key="13">
    <source>
        <dbReference type="RefSeq" id="XP_014672492.1"/>
    </source>
</evidence>
<dbReference type="PANTHER" id="PTHR45829">
    <property type="entry name" value="MITOCHONDRIAL CARRIER PROTEIN RIM2"/>
    <property type="match status" value="1"/>
</dbReference>
<keyword evidence="3 11" id="KW-0813">Transport</keyword>
<dbReference type="InterPro" id="IPR023395">
    <property type="entry name" value="MCP_dom_sf"/>
</dbReference>
<evidence type="ECO:0000256" key="9">
    <source>
        <dbReference type="ARBA" id="ARBA00023136"/>
    </source>
</evidence>
<evidence type="ECO:0000256" key="2">
    <source>
        <dbReference type="ARBA" id="ARBA00006375"/>
    </source>
</evidence>
<dbReference type="Proteomes" id="UP000695022">
    <property type="component" value="Unplaced"/>
</dbReference>
<comment type="subcellular location">
    <subcellularLocation>
        <location evidence="1">Mitochondrion inner membrane</location>
        <topology evidence="1">Multi-pass membrane protein</topology>
    </subcellularLocation>
</comment>
<keyword evidence="4 10" id="KW-0812">Transmembrane</keyword>
<proteinExistence type="inferred from homology"/>
<dbReference type="RefSeq" id="XP_014672492.1">
    <property type="nucleotide sequence ID" value="XM_014817006.1"/>
</dbReference>
<dbReference type="InterPro" id="IPR002067">
    <property type="entry name" value="MCP"/>
</dbReference>
<protein>
    <submittedName>
        <fullName evidence="13">Solute carrier family 25 member 36-A-like</fullName>
    </submittedName>
</protein>
<feature type="repeat" description="Solcar" evidence="10">
    <location>
        <begin position="138"/>
        <end position="225"/>
    </location>
</feature>
<evidence type="ECO:0000256" key="10">
    <source>
        <dbReference type="PROSITE-ProRule" id="PRU00282"/>
    </source>
</evidence>
<keyword evidence="6" id="KW-0999">Mitochondrion inner membrane</keyword>
<name>A0ABM1EJX1_PRICU</name>
<dbReference type="Gene3D" id="1.50.40.10">
    <property type="entry name" value="Mitochondrial carrier domain"/>
    <property type="match status" value="2"/>
</dbReference>